<evidence type="ECO:0000259" key="2">
    <source>
        <dbReference type="PROSITE" id="PS50164"/>
    </source>
</evidence>
<sequence>MEDNHFIYILECCDQTLYTGYTNDLEHRLKLHTDGKGAKYTRGRGPFKMVYTERHPTKSAALQREYKIKKLSRKKKLQLIKEKPADYC</sequence>
<accession>A0AB39HKK5</accession>
<reference evidence="3" key="1">
    <citation type="submission" date="2024-07" db="EMBL/GenBank/DDBJ databases">
        <title>Halotolerant mesophilic bacterium Ornithinibacillus sp. 4-3, sp. nov., isolated from soil.</title>
        <authorList>
            <person name="Sidarenka A.V."/>
            <person name="Guliayeva D.E."/>
            <person name="Leanovich S.I."/>
            <person name="Hileuskaya K.S."/>
            <person name="Akhremchuk A.E."/>
            <person name="Sikolenko M.A."/>
            <person name="Valentovich L.N."/>
        </authorList>
    </citation>
    <scope>NUCLEOTIDE SEQUENCE</scope>
    <source>
        <strain evidence="3">4-3</strain>
    </source>
</reference>
<dbReference type="SUPFAM" id="SSF82771">
    <property type="entry name" value="GIY-YIG endonuclease"/>
    <property type="match status" value="1"/>
</dbReference>
<protein>
    <submittedName>
        <fullName evidence="3">GIY-YIG nuclease family protein</fullName>
    </submittedName>
</protein>
<feature type="domain" description="GIY-YIG" evidence="2">
    <location>
        <begin position="3"/>
        <end position="78"/>
    </location>
</feature>
<dbReference type="InterPro" id="IPR000305">
    <property type="entry name" value="GIY-YIG_endonuc"/>
</dbReference>
<dbReference type="PANTHER" id="PTHR34477">
    <property type="entry name" value="UPF0213 PROTEIN YHBQ"/>
    <property type="match status" value="1"/>
</dbReference>
<comment type="similarity">
    <text evidence="1">Belongs to the UPF0213 family.</text>
</comment>
<dbReference type="SMART" id="SM00465">
    <property type="entry name" value="GIYc"/>
    <property type="match status" value="1"/>
</dbReference>
<dbReference type="InterPro" id="IPR035901">
    <property type="entry name" value="GIY-YIG_endonuc_sf"/>
</dbReference>
<evidence type="ECO:0000313" key="3">
    <source>
        <dbReference type="EMBL" id="XDK32851.1"/>
    </source>
</evidence>
<dbReference type="Gene3D" id="3.40.1440.10">
    <property type="entry name" value="GIY-YIG endonuclease"/>
    <property type="match status" value="1"/>
</dbReference>
<evidence type="ECO:0000256" key="1">
    <source>
        <dbReference type="ARBA" id="ARBA00007435"/>
    </source>
</evidence>
<dbReference type="InterPro" id="IPR050190">
    <property type="entry name" value="UPF0213_domain"/>
</dbReference>
<dbReference type="PROSITE" id="PS50164">
    <property type="entry name" value="GIY_YIG"/>
    <property type="match status" value="1"/>
</dbReference>
<proteinExistence type="inferred from homology"/>
<dbReference type="PANTHER" id="PTHR34477:SF1">
    <property type="entry name" value="UPF0213 PROTEIN YHBQ"/>
    <property type="match status" value="1"/>
</dbReference>
<dbReference type="EMBL" id="CP162599">
    <property type="protein sequence ID" value="XDK32851.1"/>
    <property type="molecule type" value="Genomic_DNA"/>
</dbReference>
<dbReference type="CDD" id="cd10456">
    <property type="entry name" value="GIY-YIG_UPF0213"/>
    <property type="match status" value="1"/>
</dbReference>
<dbReference type="RefSeq" id="WP_368653538.1">
    <property type="nucleotide sequence ID" value="NZ_CP162599.1"/>
</dbReference>
<name>A0AB39HKK5_9BACI</name>
<gene>
    <name evidence="3" type="ORF">AB4Y30_00215</name>
</gene>
<dbReference type="AlphaFoldDB" id="A0AB39HKK5"/>
<organism evidence="3">
    <name type="scientific">Ornithinibacillus sp. 4-3</name>
    <dbReference type="NCBI Taxonomy" id="3231488"/>
    <lineage>
        <taxon>Bacteria</taxon>
        <taxon>Bacillati</taxon>
        <taxon>Bacillota</taxon>
        <taxon>Bacilli</taxon>
        <taxon>Bacillales</taxon>
        <taxon>Bacillaceae</taxon>
        <taxon>Ornithinibacillus</taxon>
    </lineage>
</organism>
<dbReference type="Pfam" id="PF01541">
    <property type="entry name" value="GIY-YIG"/>
    <property type="match status" value="1"/>
</dbReference>